<dbReference type="EMBL" id="VYQA01000010">
    <property type="protein sequence ID" value="KAA9028285.1"/>
    <property type="molecule type" value="Genomic_DNA"/>
</dbReference>
<evidence type="ECO:0000313" key="10">
    <source>
        <dbReference type="Proteomes" id="UP000325933"/>
    </source>
</evidence>
<comment type="cofactor">
    <cofactor evidence="2">
        <name>Mg(2+)</name>
        <dbReference type="ChEBI" id="CHEBI:18420"/>
    </cofactor>
</comment>
<evidence type="ECO:0000313" key="11">
    <source>
        <dbReference type="Proteomes" id="UP000326364"/>
    </source>
</evidence>
<dbReference type="Proteomes" id="UP000325933">
    <property type="component" value="Unassembled WGS sequence"/>
</dbReference>
<name>A0A5J5I137_9SPHN</name>
<organism evidence="9 10">
    <name type="scientific">Sphingobium limneticum</name>
    <dbReference type="NCBI Taxonomy" id="1007511"/>
    <lineage>
        <taxon>Bacteria</taxon>
        <taxon>Pseudomonadati</taxon>
        <taxon>Pseudomonadota</taxon>
        <taxon>Alphaproteobacteria</taxon>
        <taxon>Sphingomonadales</taxon>
        <taxon>Sphingomonadaceae</taxon>
        <taxon>Sphingobium</taxon>
    </lineage>
</organism>
<evidence type="ECO:0000256" key="6">
    <source>
        <dbReference type="ARBA" id="ARBA00023211"/>
    </source>
</evidence>
<evidence type="ECO:0000313" key="9">
    <source>
        <dbReference type="EMBL" id="KAA9028285.1"/>
    </source>
</evidence>
<proteinExistence type="predicted"/>
<dbReference type="Gene3D" id="3.90.79.10">
    <property type="entry name" value="Nucleoside Triphosphate Pyrophosphohydrolase"/>
    <property type="match status" value="1"/>
</dbReference>
<comment type="caution">
    <text evidence="9">The sequence shown here is derived from an EMBL/GenBank/DDBJ whole genome shotgun (WGS) entry which is preliminary data.</text>
</comment>
<evidence type="ECO:0000313" key="8">
    <source>
        <dbReference type="EMBL" id="KAA9015872.1"/>
    </source>
</evidence>
<evidence type="ECO:0000256" key="1">
    <source>
        <dbReference type="ARBA" id="ARBA00001936"/>
    </source>
</evidence>
<dbReference type="CDD" id="cd18870">
    <property type="entry name" value="NUDIX_AcylCoAdiphos_Nudt19"/>
    <property type="match status" value="1"/>
</dbReference>
<evidence type="ECO:0000256" key="2">
    <source>
        <dbReference type="ARBA" id="ARBA00001946"/>
    </source>
</evidence>
<dbReference type="AlphaFoldDB" id="A0A5J5I137"/>
<accession>A0A5J5I137</accession>
<evidence type="ECO:0000259" key="7">
    <source>
        <dbReference type="PROSITE" id="PS51462"/>
    </source>
</evidence>
<keyword evidence="5" id="KW-0460">Magnesium</keyword>
<keyword evidence="11" id="KW-1185">Reference proteome</keyword>
<dbReference type="GO" id="GO:0046872">
    <property type="term" value="F:metal ion binding"/>
    <property type="evidence" value="ECO:0007669"/>
    <property type="project" value="UniProtKB-KW"/>
</dbReference>
<dbReference type="RefSeq" id="WP_150426195.1">
    <property type="nucleotide sequence ID" value="NZ_VYQA01000010.1"/>
</dbReference>
<dbReference type="SUPFAM" id="SSF55811">
    <property type="entry name" value="Nudix"/>
    <property type="match status" value="1"/>
</dbReference>
<dbReference type="InterPro" id="IPR000086">
    <property type="entry name" value="NUDIX_hydrolase_dom"/>
</dbReference>
<dbReference type="PANTHER" id="PTHR12318">
    <property type="entry name" value="TESTOSTERONE-REGULATED PROTEIN RP2"/>
    <property type="match status" value="1"/>
</dbReference>
<dbReference type="InterPro" id="IPR039121">
    <property type="entry name" value="NUDT19"/>
</dbReference>
<dbReference type="GO" id="GO:0016818">
    <property type="term" value="F:hydrolase activity, acting on acid anhydrides, in phosphorus-containing anhydrides"/>
    <property type="evidence" value="ECO:0007669"/>
    <property type="project" value="InterPro"/>
</dbReference>
<dbReference type="EMBL" id="VYQB01000009">
    <property type="protein sequence ID" value="KAA9015872.1"/>
    <property type="molecule type" value="Genomic_DNA"/>
</dbReference>
<keyword evidence="3" id="KW-0479">Metal-binding</keyword>
<evidence type="ECO:0000256" key="4">
    <source>
        <dbReference type="ARBA" id="ARBA00022801"/>
    </source>
</evidence>
<dbReference type="PROSITE" id="PS51462">
    <property type="entry name" value="NUDIX"/>
    <property type="match status" value="1"/>
</dbReference>
<gene>
    <name evidence="9" type="ORF">F4U95_14605</name>
    <name evidence="8" type="ORF">F4U96_13475</name>
</gene>
<dbReference type="Proteomes" id="UP000326364">
    <property type="component" value="Unassembled WGS sequence"/>
</dbReference>
<dbReference type="InterPro" id="IPR015797">
    <property type="entry name" value="NUDIX_hydrolase-like_dom_sf"/>
</dbReference>
<protein>
    <submittedName>
        <fullName evidence="9">NUDIX hydrolase</fullName>
    </submittedName>
</protein>
<reference evidence="10 11" key="1">
    <citation type="submission" date="2019-09" db="EMBL/GenBank/DDBJ databases">
        <authorList>
            <person name="Feng G."/>
        </authorList>
    </citation>
    <scope>NUCLEOTIDE SEQUENCE [LARGE SCALE GENOMIC DNA]</scope>
    <source>
        <strain evidence="9 10">KACC 19283</strain>
        <strain evidence="8 11">KACC 19284</strain>
    </source>
</reference>
<evidence type="ECO:0000256" key="5">
    <source>
        <dbReference type="ARBA" id="ARBA00022842"/>
    </source>
</evidence>
<keyword evidence="4 9" id="KW-0378">Hydrolase</keyword>
<keyword evidence="6" id="KW-0464">Manganese</keyword>
<feature type="domain" description="Nudix hydrolase" evidence="7">
    <location>
        <begin position="11"/>
        <end position="200"/>
    </location>
</feature>
<evidence type="ECO:0000256" key="3">
    <source>
        <dbReference type="ARBA" id="ARBA00022723"/>
    </source>
</evidence>
<sequence>MTDENDAAEDKGRPAATVVIVRDRHDGPPELLMVERASSMAFAAGALVFPGGAVDEADHDLAARIDHGLEPDEAAGRIAAIRETIEEAGLGIGLTGAVDAAAVLRLRDGLHDGRTLGEMLERLGLGVALEALTPFARWHPARFEQARRVFDTRFYIARAPEGQVASVDTTENVRLFWSSAADTLAKAAAGEAQLVFPTRRNLERLALHDGYAALIADAGAYPVEKIRPWQEERDGEVHLCIPDHLGYPVVTEPMTRVRRV</sequence>
<comment type="cofactor">
    <cofactor evidence="1">
        <name>Mn(2+)</name>
        <dbReference type="ChEBI" id="CHEBI:29035"/>
    </cofactor>
</comment>
<dbReference type="PANTHER" id="PTHR12318:SF0">
    <property type="entry name" value="ACYL-COENZYME A DIPHOSPHATASE NUDT19"/>
    <property type="match status" value="1"/>
</dbReference>